<dbReference type="SUPFAM" id="SSF47757">
    <property type="entry name" value="Chemotaxis receptor methyltransferase CheR, N-terminal domain"/>
    <property type="match status" value="1"/>
</dbReference>
<dbReference type="SUPFAM" id="SSF53335">
    <property type="entry name" value="S-adenosyl-L-methionine-dependent methyltransferases"/>
    <property type="match status" value="1"/>
</dbReference>
<dbReference type="Gene3D" id="3.40.50.150">
    <property type="entry name" value="Vaccinia Virus protein VP39"/>
    <property type="match status" value="1"/>
</dbReference>
<evidence type="ECO:0000256" key="3">
    <source>
        <dbReference type="ARBA" id="ARBA00022603"/>
    </source>
</evidence>
<gene>
    <name evidence="7" type="ORF">ABWT76_000075</name>
</gene>
<accession>A0AAU8JEV0</accession>
<dbReference type="Pfam" id="PF01739">
    <property type="entry name" value="CheR"/>
    <property type="match status" value="1"/>
</dbReference>
<dbReference type="GO" id="GO:0008983">
    <property type="term" value="F:protein-glutamate O-methyltransferase activity"/>
    <property type="evidence" value="ECO:0007669"/>
    <property type="project" value="UniProtKB-EC"/>
</dbReference>
<comment type="catalytic activity">
    <reaction evidence="1">
        <text>L-glutamyl-[protein] + S-adenosyl-L-methionine = [protein]-L-glutamate 5-O-methyl ester + S-adenosyl-L-homocysteine</text>
        <dbReference type="Rhea" id="RHEA:24452"/>
        <dbReference type="Rhea" id="RHEA-COMP:10208"/>
        <dbReference type="Rhea" id="RHEA-COMP:10311"/>
        <dbReference type="ChEBI" id="CHEBI:29973"/>
        <dbReference type="ChEBI" id="CHEBI:57856"/>
        <dbReference type="ChEBI" id="CHEBI:59789"/>
        <dbReference type="ChEBI" id="CHEBI:82795"/>
        <dbReference type="EC" id="2.1.1.80"/>
    </reaction>
</comment>
<keyword evidence="3" id="KW-0489">Methyltransferase</keyword>
<dbReference type="InterPro" id="IPR000780">
    <property type="entry name" value="CheR_MeTrfase"/>
</dbReference>
<dbReference type="SMART" id="SM00138">
    <property type="entry name" value="MeTrc"/>
    <property type="match status" value="1"/>
</dbReference>
<dbReference type="InterPro" id="IPR050903">
    <property type="entry name" value="Bact_Chemotaxis_MeTrfase"/>
</dbReference>
<reference evidence="7" key="1">
    <citation type="submission" date="2024-07" db="EMBL/GenBank/DDBJ databases">
        <authorList>
            <person name="Kim Y.J."/>
            <person name="Jeong J.Y."/>
        </authorList>
    </citation>
    <scope>NUCLEOTIDE SEQUENCE</scope>
    <source>
        <strain evidence="7">GIHE-MW2</strain>
    </source>
</reference>
<dbReference type="PRINTS" id="PR00996">
    <property type="entry name" value="CHERMTFRASE"/>
</dbReference>
<dbReference type="EMBL" id="CP159837">
    <property type="protein sequence ID" value="XCM37324.1"/>
    <property type="molecule type" value="Genomic_DNA"/>
</dbReference>
<evidence type="ECO:0000256" key="4">
    <source>
        <dbReference type="ARBA" id="ARBA00022679"/>
    </source>
</evidence>
<dbReference type="PANTHER" id="PTHR24422:SF10">
    <property type="entry name" value="CHEMOTAXIS PROTEIN METHYLTRANSFERASE 2"/>
    <property type="match status" value="1"/>
</dbReference>
<sequence>MEFNSDSLHLSGTTFQLLRDLIETHTGVHYDQSQCQILQDKLAPRIFTLGLDSFLDYYYLLKYDAGAKEEWIQLMNIISVPETFFWREFDQIKSMVDVLVPQYFAQGNQEPLRIWSAACATGEEPLTIAMALNEKGWFHQGLPIEIYASDGSARSIEMAKRGLYRERSFRSFPLYLQKKYFQQQDQNAWKILPEIHQRVQWSNRNLMSEHDVRPMATAPFIFCRNVFIYFSQEAIKKTLQIFAQMMPVPGYLFVSASESLLRLTNDFDLEQINGAFVYQKKV</sequence>
<feature type="domain" description="CheR-type methyltransferase" evidence="6">
    <location>
        <begin position="3"/>
        <end position="282"/>
    </location>
</feature>
<evidence type="ECO:0000313" key="7">
    <source>
        <dbReference type="EMBL" id="XCM37324.1"/>
    </source>
</evidence>
<keyword evidence="4" id="KW-0808">Transferase</keyword>
<protein>
    <recommendedName>
        <fullName evidence="2">protein-glutamate O-methyltransferase</fullName>
        <ecNumber evidence="2">2.1.1.80</ecNumber>
    </recommendedName>
</protein>
<dbReference type="PANTHER" id="PTHR24422">
    <property type="entry name" value="CHEMOTAXIS PROTEIN METHYLTRANSFERASE"/>
    <property type="match status" value="1"/>
</dbReference>
<dbReference type="InterPro" id="IPR029063">
    <property type="entry name" value="SAM-dependent_MTases_sf"/>
</dbReference>
<evidence type="ECO:0000256" key="5">
    <source>
        <dbReference type="ARBA" id="ARBA00022691"/>
    </source>
</evidence>
<dbReference type="AlphaFoldDB" id="A0AAU8JEV0"/>
<proteinExistence type="predicted"/>
<dbReference type="EC" id="2.1.1.80" evidence="2"/>
<evidence type="ECO:0000259" key="6">
    <source>
        <dbReference type="PROSITE" id="PS50123"/>
    </source>
</evidence>
<dbReference type="Gene3D" id="1.10.155.10">
    <property type="entry name" value="Chemotaxis receptor methyltransferase CheR, N-terminal domain"/>
    <property type="match status" value="1"/>
</dbReference>
<name>A0AAU8JEV0_9CYAN</name>
<evidence type="ECO:0000256" key="2">
    <source>
        <dbReference type="ARBA" id="ARBA00012534"/>
    </source>
</evidence>
<organism evidence="7">
    <name type="scientific">Planktothricoides raciborskii GIHE-MW2</name>
    <dbReference type="NCBI Taxonomy" id="2792601"/>
    <lineage>
        <taxon>Bacteria</taxon>
        <taxon>Bacillati</taxon>
        <taxon>Cyanobacteriota</taxon>
        <taxon>Cyanophyceae</taxon>
        <taxon>Oscillatoriophycideae</taxon>
        <taxon>Oscillatoriales</taxon>
        <taxon>Oscillatoriaceae</taxon>
        <taxon>Planktothricoides</taxon>
    </lineage>
</organism>
<dbReference type="GO" id="GO:0032259">
    <property type="term" value="P:methylation"/>
    <property type="evidence" value="ECO:0007669"/>
    <property type="project" value="UniProtKB-KW"/>
</dbReference>
<evidence type="ECO:0000256" key="1">
    <source>
        <dbReference type="ARBA" id="ARBA00001541"/>
    </source>
</evidence>
<keyword evidence="5" id="KW-0949">S-adenosyl-L-methionine</keyword>
<dbReference type="InterPro" id="IPR036804">
    <property type="entry name" value="CheR_N_sf"/>
</dbReference>
<dbReference type="PROSITE" id="PS50123">
    <property type="entry name" value="CHER"/>
    <property type="match status" value="1"/>
</dbReference>
<dbReference type="InterPro" id="IPR022642">
    <property type="entry name" value="CheR_C"/>
</dbReference>
<dbReference type="RefSeq" id="WP_054469744.1">
    <property type="nucleotide sequence ID" value="NZ_CP159837.1"/>
</dbReference>